<feature type="signal peptide" evidence="1">
    <location>
        <begin position="1"/>
        <end position="21"/>
    </location>
</feature>
<gene>
    <name evidence="2" type="ORF">QBC46DRAFT_410390</name>
</gene>
<evidence type="ECO:0000313" key="3">
    <source>
        <dbReference type="Proteomes" id="UP001303473"/>
    </source>
</evidence>
<evidence type="ECO:0000256" key="1">
    <source>
        <dbReference type="SAM" id="SignalP"/>
    </source>
</evidence>
<evidence type="ECO:0000313" key="2">
    <source>
        <dbReference type="EMBL" id="KAK3938224.1"/>
    </source>
</evidence>
<name>A0AAN6S2L4_9PEZI</name>
<keyword evidence="3" id="KW-1185">Reference proteome</keyword>
<dbReference type="EMBL" id="MU853834">
    <property type="protein sequence ID" value="KAK3938224.1"/>
    <property type="molecule type" value="Genomic_DNA"/>
</dbReference>
<organism evidence="2 3">
    <name type="scientific">Diplogelasinospora grovesii</name>
    <dbReference type="NCBI Taxonomy" id="303347"/>
    <lineage>
        <taxon>Eukaryota</taxon>
        <taxon>Fungi</taxon>
        <taxon>Dikarya</taxon>
        <taxon>Ascomycota</taxon>
        <taxon>Pezizomycotina</taxon>
        <taxon>Sordariomycetes</taxon>
        <taxon>Sordariomycetidae</taxon>
        <taxon>Sordariales</taxon>
        <taxon>Diplogelasinosporaceae</taxon>
        <taxon>Diplogelasinospora</taxon>
    </lineage>
</organism>
<sequence length="137" mass="15657">MSPSTITVIASWAGLLTIARSAWELSRMIRKKLAEKEVKDKARTVYYNLQEAHRYGLMSDEEYDSWYNKYLFAKVEKDATAMKTVETHVMVLLRGWPAKPYRASVHLVRSERTQAHALATQVFLAISSANRAAVVHE</sequence>
<dbReference type="AlphaFoldDB" id="A0AAN6S2L4"/>
<feature type="chain" id="PRO_5042950214" evidence="1">
    <location>
        <begin position="22"/>
        <end position="137"/>
    </location>
</feature>
<reference evidence="3" key="1">
    <citation type="journal article" date="2023" name="Mol. Phylogenet. Evol.">
        <title>Genome-scale phylogeny and comparative genomics of the fungal order Sordariales.</title>
        <authorList>
            <person name="Hensen N."/>
            <person name="Bonometti L."/>
            <person name="Westerberg I."/>
            <person name="Brannstrom I.O."/>
            <person name="Guillou S."/>
            <person name="Cros-Aarteil S."/>
            <person name="Calhoun S."/>
            <person name="Haridas S."/>
            <person name="Kuo A."/>
            <person name="Mondo S."/>
            <person name="Pangilinan J."/>
            <person name="Riley R."/>
            <person name="LaButti K."/>
            <person name="Andreopoulos B."/>
            <person name="Lipzen A."/>
            <person name="Chen C."/>
            <person name="Yan M."/>
            <person name="Daum C."/>
            <person name="Ng V."/>
            <person name="Clum A."/>
            <person name="Steindorff A."/>
            <person name="Ohm R.A."/>
            <person name="Martin F."/>
            <person name="Silar P."/>
            <person name="Natvig D.O."/>
            <person name="Lalanne C."/>
            <person name="Gautier V."/>
            <person name="Ament-Velasquez S.L."/>
            <person name="Kruys A."/>
            <person name="Hutchinson M.I."/>
            <person name="Powell A.J."/>
            <person name="Barry K."/>
            <person name="Miller A.N."/>
            <person name="Grigoriev I.V."/>
            <person name="Debuchy R."/>
            <person name="Gladieux P."/>
            <person name="Hiltunen Thoren M."/>
            <person name="Johannesson H."/>
        </authorList>
    </citation>
    <scope>NUCLEOTIDE SEQUENCE [LARGE SCALE GENOMIC DNA]</scope>
    <source>
        <strain evidence="3">CBS 340.73</strain>
    </source>
</reference>
<comment type="caution">
    <text evidence="2">The sequence shown here is derived from an EMBL/GenBank/DDBJ whole genome shotgun (WGS) entry which is preliminary data.</text>
</comment>
<keyword evidence="1" id="KW-0732">Signal</keyword>
<dbReference type="Proteomes" id="UP001303473">
    <property type="component" value="Unassembled WGS sequence"/>
</dbReference>
<protein>
    <submittedName>
        <fullName evidence="2">Uncharacterized protein</fullName>
    </submittedName>
</protein>
<proteinExistence type="predicted"/>
<accession>A0AAN6S2L4</accession>